<gene>
    <name evidence="1" type="ORF">ANN_14905</name>
</gene>
<dbReference type="Proteomes" id="UP001148838">
    <property type="component" value="Unassembled WGS sequence"/>
</dbReference>
<keyword evidence="2" id="KW-1185">Reference proteome</keyword>
<dbReference type="EMBL" id="JAJSOF020000019">
    <property type="protein sequence ID" value="KAJ4438951.1"/>
    <property type="molecule type" value="Genomic_DNA"/>
</dbReference>
<reference evidence="1 2" key="1">
    <citation type="journal article" date="2022" name="Allergy">
        <title>Genome assembly and annotation of Periplaneta americana reveal a comprehensive cockroach allergen profile.</title>
        <authorList>
            <person name="Wang L."/>
            <person name="Xiong Q."/>
            <person name="Saelim N."/>
            <person name="Wang L."/>
            <person name="Nong W."/>
            <person name="Wan A.T."/>
            <person name="Shi M."/>
            <person name="Liu X."/>
            <person name="Cao Q."/>
            <person name="Hui J.H.L."/>
            <person name="Sookrung N."/>
            <person name="Leung T.F."/>
            <person name="Tungtrongchitr A."/>
            <person name="Tsui S.K.W."/>
        </authorList>
    </citation>
    <scope>NUCLEOTIDE SEQUENCE [LARGE SCALE GENOMIC DNA]</scope>
    <source>
        <strain evidence="1">PWHHKU_190912</strain>
    </source>
</reference>
<name>A0ABQ8SYT4_PERAM</name>
<evidence type="ECO:0000313" key="2">
    <source>
        <dbReference type="Proteomes" id="UP001148838"/>
    </source>
</evidence>
<proteinExistence type="predicted"/>
<comment type="caution">
    <text evidence="1">The sequence shown here is derived from an EMBL/GenBank/DDBJ whole genome shotgun (WGS) entry which is preliminary data.</text>
</comment>
<evidence type="ECO:0000313" key="1">
    <source>
        <dbReference type="EMBL" id="KAJ4438951.1"/>
    </source>
</evidence>
<sequence length="246" mass="28033">MMNNKMFYEEPTESIYHSCFGKFSQGPLSVRGETPPPSRSASGAIAEAIQRRLTTLHEGRSREPAASGGRLSSKHVKLKSGTVVTDDCKSTTWYPHIYSFPEENQDNYLYRLLKSIAIEQVRIRDIGAASIVTDLPCQQNHTQHSEFSSSKSQLFSVDIEFKDIYASNFGTRKKFILQAMLDEGIDCYEDHSKSNAFQKGLLNLKYIEARYFVELLHELSRISRLNIPAEHEFFDSRLDDKGFSTE</sequence>
<organism evidence="1 2">
    <name type="scientific">Periplaneta americana</name>
    <name type="common">American cockroach</name>
    <name type="synonym">Blatta americana</name>
    <dbReference type="NCBI Taxonomy" id="6978"/>
    <lineage>
        <taxon>Eukaryota</taxon>
        <taxon>Metazoa</taxon>
        <taxon>Ecdysozoa</taxon>
        <taxon>Arthropoda</taxon>
        <taxon>Hexapoda</taxon>
        <taxon>Insecta</taxon>
        <taxon>Pterygota</taxon>
        <taxon>Neoptera</taxon>
        <taxon>Polyneoptera</taxon>
        <taxon>Dictyoptera</taxon>
        <taxon>Blattodea</taxon>
        <taxon>Blattoidea</taxon>
        <taxon>Blattidae</taxon>
        <taxon>Blattinae</taxon>
        <taxon>Periplaneta</taxon>
    </lineage>
</organism>
<protein>
    <submittedName>
        <fullName evidence="1">Uncharacterized protein</fullName>
    </submittedName>
</protein>
<accession>A0ABQ8SYT4</accession>